<dbReference type="InterPro" id="IPR015590">
    <property type="entry name" value="Aldehyde_DH_dom"/>
</dbReference>
<accession>A0ABT3SLG5</accession>
<dbReference type="EMBL" id="JAPJDO010000034">
    <property type="protein sequence ID" value="MCX2940182.1"/>
    <property type="molecule type" value="Genomic_DNA"/>
</dbReference>
<reference evidence="3 4" key="1">
    <citation type="submission" date="2022-11" db="EMBL/GenBank/DDBJ databases">
        <title>Mycobacterium sp. nov.</title>
        <authorList>
            <person name="Papic B."/>
            <person name="Spicic S."/>
            <person name="Duvnjak S."/>
        </authorList>
    </citation>
    <scope>NUCLEOTIDE SEQUENCE [LARGE SCALE GENOMIC DNA]</scope>
    <source>
        <strain evidence="3 4">CVI_P4</strain>
    </source>
</reference>
<dbReference type="PANTHER" id="PTHR43353">
    <property type="entry name" value="SUCCINATE-SEMIALDEHYDE DEHYDROGENASE, MITOCHONDRIAL"/>
    <property type="match status" value="1"/>
</dbReference>
<gene>
    <name evidence="3" type="ORF">ORI27_26145</name>
</gene>
<protein>
    <submittedName>
        <fullName evidence="3">NAD-dependent succinate-semialdehyde dehydrogenase</fullName>
    </submittedName>
</protein>
<dbReference type="Gene3D" id="3.40.605.10">
    <property type="entry name" value="Aldehyde Dehydrogenase, Chain A, domain 1"/>
    <property type="match status" value="1"/>
</dbReference>
<dbReference type="InterPro" id="IPR050740">
    <property type="entry name" value="Aldehyde_DH_Superfamily"/>
</dbReference>
<dbReference type="SUPFAM" id="SSF53720">
    <property type="entry name" value="ALDH-like"/>
    <property type="match status" value="1"/>
</dbReference>
<evidence type="ECO:0000313" key="4">
    <source>
        <dbReference type="Proteomes" id="UP001300745"/>
    </source>
</evidence>
<keyword evidence="1" id="KW-0560">Oxidoreductase</keyword>
<evidence type="ECO:0000313" key="3">
    <source>
        <dbReference type="EMBL" id="MCX2940182.1"/>
    </source>
</evidence>
<dbReference type="Pfam" id="PF00171">
    <property type="entry name" value="Aldedh"/>
    <property type="match status" value="1"/>
</dbReference>
<dbReference type="Gene3D" id="3.40.309.10">
    <property type="entry name" value="Aldehyde Dehydrogenase, Chain A, domain 2"/>
    <property type="match status" value="1"/>
</dbReference>
<dbReference type="RefSeq" id="WP_266000004.1">
    <property type="nucleotide sequence ID" value="NZ_JAPJDN010000034.1"/>
</dbReference>
<dbReference type="Proteomes" id="UP001300745">
    <property type="component" value="Unassembled WGS sequence"/>
</dbReference>
<evidence type="ECO:0000259" key="2">
    <source>
        <dbReference type="Pfam" id="PF00171"/>
    </source>
</evidence>
<organism evidence="3 4">
    <name type="scientific">Mycobacterium pinniadriaticum</name>
    <dbReference type="NCBI Taxonomy" id="2994102"/>
    <lineage>
        <taxon>Bacteria</taxon>
        <taxon>Bacillati</taxon>
        <taxon>Actinomycetota</taxon>
        <taxon>Actinomycetes</taxon>
        <taxon>Mycobacteriales</taxon>
        <taxon>Mycobacteriaceae</taxon>
        <taxon>Mycobacterium</taxon>
    </lineage>
</organism>
<sequence length="490" mass="52544">MTEGITSSSVPVVESMFVDGEWRAATSKSTFAVTNPATGEMLAQVSDGAAADVQGAIAAAASAFPEWSRRTAYQRAEVLFEAHRRMLERSDELAKLMTEEQGKPIRAAGIEVKYAADFLIWFAEEAKRVYGQTIPSARADQRFMVLHHPVGVVGAVTPWNYPISMITRKVAPALAAGCTVVLKPAEQTPLCAIEVFRILEAAGVPPGVVNLVTTADPEPVGTEFVSNPAVAKLTFTGSTSVGKHLAQGAASRMKRFSMELGGHAPFIVFEDADPVHAAKGAAMVKVLNTGQACISPNRIFVHRSIKDAFVEVLTERLAKMKAGSGFTEGVSIGPLIDADAMERMQRQVDDAVKKGAVIETGGMRLTADGLDRGLFFAPTILAGVTDQMDIYREETFGPIAPVIVFDDEDEVIQMANDTEYGLASYVYTQNLARAWRVVEQLRFGMVGVNDINPTSAAAPFGGVKQSGQGREGAHDGILEYLDTKLVGFSI</sequence>
<proteinExistence type="predicted"/>
<dbReference type="InterPro" id="IPR016162">
    <property type="entry name" value="Ald_DH_N"/>
</dbReference>
<dbReference type="CDD" id="cd07103">
    <property type="entry name" value="ALDH_F5_SSADH_GabD"/>
    <property type="match status" value="1"/>
</dbReference>
<evidence type="ECO:0000256" key="1">
    <source>
        <dbReference type="ARBA" id="ARBA00023002"/>
    </source>
</evidence>
<name>A0ABT3SLG5_9MYCO</name>
<feature type="domain" description="Aldehyde dehydrogenase" evidence="2">
    <location>
        <begin position="22"/>
        <end position="486"/>
    </location>
</feature>
<dbReference type="InterPro" id="IPR016161">
    <property type="entry name" value="Ald_DH/histidinol_DH"/>
</dbReference>
<dbReference type="PANTHER" id="PTHR43353:SF5">
    <property type="entry name" value="SUCCINATE-SEMIALDEHYDE DEHYDROGENASE, MITOCHONDRIAL"/>
    <property type="match status" value="1"/>
</dbReference>
<keyword evidence="4" id="KW-1185">Reference proteome</keyword>
<dbReference type="InterPro" id="IPR016163">
    <property type="entry name" value="Ald_DH_C"/>
</dbReference>
<comment type="caution">
    <text evidence="3">The sequence shown here is derived from an EMBL/GenBank/DDBJ whole genome shotgun (WGS) entry which is preliminary data.</text>
</comment>